<organism evidence="4 5">
    <name type="scientific">Compostibacter hankyongensis</name>
    <dbReference type="NCBI Taxonomy" id="1007089"/>
    <lineage>
        <taxon>Bacteria</taxon>
        <taxon>Pseudomonadati</taxon>
        <taxon>Bacteroidota</taxon>
        <taxon>Chitinophagia</taxon>
        <taxon>Chitinophagales</taxon>
        <taxon>Chitinophagaceae</taxon>
        <taxon>Compostibacter</taxon>
    </lineage>
</organism>
<dbReference type="PRINTS" id="PR00368">
    <property type="entry name" value="FADPNR"/>
</dbReference>
<dbReference type="InterPro" id="IPR050097">
    <property type="entry name" value="Ferredoxin-NADP_redctase_2"/>
</dbReference>
<evidence type="ECO:0000259" key="3">
    <source>
        <dbReference type="Pfam" id="PF07992"/>
    </source>
</evidence>
<dbReference type="InterPro" id="IPR023753">
    <property type="entry name" value="FAD/NAD-binding_dom"/>
</dbReference>
<dbReference type="PANTHER" id="PTHR48105">
    <property type="entry name" value="THIOREDOXIN REDUCTASE 1-RELATED-RELATED"/>
    <property type="match status" value="1"/>
</dbReference>
<reference evidence="5" key="1">
    <citation type="journal article" date="2019" name="Int. J. Syst. Evol. Microbiol.">
        <title>The Global Catalogue of Microorganisms (GCM) 10K type strain sequencing project: providing services to taxonomists for standard genome sequencing and annotation.</title>
        <authorList>
            <consortium name="The Broad Institute Genomics Platform"/>
            <consortium name="The Broad Institute Genome Sequencing Center for Infectious Disease"/>
            <person name="Wu L."/>
            <person name="Ma J."/>
        </authorList>
    </citation>
    <scope>NUCLEOTIDE SEQUENCE [LARGE SCALE GENOMIC DNA]</scope>
    <source>
        <strain evidence="5">JCM 17664</strain>
    </source>
</reference>
<feature type="domain" description="FAD/NAD(P)-binding" evidence="3">
    <location>
        <begin position="8"/>
        <end position="286"/>
    </location>
</feature>
<protein>
    <submittedName>
        <fullName evidence="4">NAD(P)/FAD-dependent oxidoreductase</fullName>
    </submittedName>
</protein>
<evidence type="ECO:0000313" key="4">
    <source>
        <dbReference type="EMBL" id="GAA4307202.1"/>
    </source>
</evidence>
<keyword evidence="5" id="KW-1185">Reference proteome</keyword>
<accession>A0ABP8FMU8</accession>
<dbReference type="Pfam" id="PF07992">
    <property type="entry name" value="Pyr_redox_2"/>
    <property type="match status" value="1"/>
</dbReference>
<dbReference type="Proteomes" id="UP001501207">
    <property type="component" value="Unassembled WGS sequence"/>
</dbReference>
<dbReference type="RefSeq" id="WP_344977482.1">
    <property type="nucleotide sequence ID" value="NZ_BAABFN010000002.1"/>
</dbReference>
<evidence type="ECO:0000313" key="5">
    <source>
        <dbReference type="Proteomes" id="UP001501207"/>
    </source>
</evidence>
<sequence>MSNQDSFEVIILGGSYAGLSAAMSLGRALRRVLIIDSDKPCNRQTPHSHNFITQDGKAPAAITLSAREQVLAYDTVKFHHDLAVKGISGPDGFEIVTGSGRSFFAKKLLFATGIKDLMPDIDQFSACWGISVIHCPYCHGYEYRHEKTGILANGDSAFEMAKLISNWTKDLTVFTNGAPDFTPGQIEKLKSRNIPVVSTLVRGLEHTDGHLRSIIFEDGSQAAASALYARLPFEQHCDIPAQLGCVLSEQGYLKVDAMQKTTVPGIWACGDGTSPMRSVANAVYTGSFAGAVINKELIDESF</sequence>
<evidence type="ECO:0000256" key="2">
    <source>
        <dbReference type="ARBA" id="ARBA00023002"/>
    </source>
</evidence>
<dbReference type="SUPFAM" id="SSF51905">
    <property type="entry name" value="FAD/NAD(P)-binding domain"/>
    <property type="match status" value="1"/>
</dbReference>
<proteinExistence type="predicted"/>
<dbReference type="InterPro" id="IPR036188">
    <property type="entry name" value="FAD/NAD-bd_sf"/>
</dbReference>
<dbReference type="EMBL" id="BAABFN010000002">
    <property type="protein sequence ID" value="GAA4307202.1"/>
    <property type="molecule type" value="Genomic_DNA"/>
</dbReference>
<dbReference type="PRINTS" id="PR00469">
    <property type="entry name" value="PNDRDTASEII"/>
</dbReference>
<gene>
    <name evidence="4" type="ORF">GCM10023143_13550</name>
</gene>
<evidence type="ECO:0000256" key="1">
    <source>
        <dbReference type="ARBA" id="ARBA00022630"/>
    </source>
</evidence>
<keyword evidence="1" id="KW-0285">Flavoprotein</keyword>
<comment type="caution">
    <text evidence="4">The sequence shown here is derived from an EMBL/GenBank/DDBJ whole genome shotgun (WGS) entry which is preliminary data.</text>
</comment>
<name>A0ABP8FMU8_9BACT</name>
<dbReference type="Gene3D" id="3.50.50.60">
    <property type="entry name" value="FAD/NAD(P)-binding domain"/>
    <property type="match status" value="2"/>
</dbReference>
<keyword evidence="2" id="KW-0560">Oxidoreductase</keyword>